<comment type="caution">
    <text evidence="2">The sequence shown here is derived from an EMBL/GenBank/DDBJ whole genome shotgun (WGS) entry which is preliminary data.</text>
</comment>
<feature type="compositionally biased region" description="Low complexity" evidence="1">
    <location>
        <begin position="74"/>
        <end position="94"/>
    </location>
</feature>
<feature type="compositionally biased region" description="Polar residues" evidence="1">
    <location>
        <begin position="95"/>
        <end position="108"/>
    </location>
</feature>
<feature type="region of interest" description="Disordered" evidence="1">
    <location>
        <begin position="14"/>
        <end position="34"/>
    </location>
</feature>
<gene>
    <name evidence="2" type="ORF">QQS21_009646</name>
</gene>
<feature type="region of interest" description="Disordered" evidence="1">
    <location>
        <begin position="74"/>
        <end position="108"/>
    </location>
</feature>
<accession>A0AAJ0FQ65</accession>
<proteinExistence type="predicted"/>
<evidence type="ECO:0000256" key="1">
    <source>
        <dbReference type="SAM" id="MobiDB-lite"/>
    </source>
</evidence>
<keyword evidence="3" id="KW-1185">Reference proteome</keyword>
<organism evidence="2 3">
    <name type="scientific">Conoideocrella luteorostrata</name>
    <dbReference type="NCBI Taxonomy" id="1105319"/>
    <lineage>
        <taxon>Eukaryota</taxon>
        <taxon>Fungi</taxon>
        <taxon>Dikarya</taxon>
        <taxon>Ascomycota</taxon>
        <taxon>Pezizomycotina</taxon>
        <taxon>Sordariomycetes</taxon>
        <taxon>Hypocreomycetidae</taxon>
        <taxon>Hypocreales</taxon>
        <taxon>Clavicipitaceae</taxon>
        <taxon>Conoideocrella</taxon>
    </lineage>
</organism>
<reference evidence="2" key="1">
    <citation type="submission" date="2023-06" db="EMBL/GenBank/DDBJ databases">
        <title>Conoideocrella luteorostrata (Hypocreales: Clavicipitaceae), a potential biocontrol fungus for elongate hemlock scale in United States Christmas tree production areas.</title>
        <authorList>
            <person name="Barrett H."/>
            <person name="Lovett B."/>
            <person name="Macias A.M."/>
            <person name="Stajich J.E."/>
            <person name="Kasson M.T."/>
        </authorList>
    </citation>
    <scope>NUCLEOTIDE SEQUENCE</scope>
    <source>
        <strain evidence="2">ARSEF 14590</strain>
    </source>
</reference>
<dbReference type="AlphaFoldDB" id="A0AAJ0FQ65"/>
<sequence>MLSVADYQKKYDELLERRQASKSDESMSSTEKQRIADEFAVARKELRAASKVAMARASGATAKANAARATTALGSTTAQGSAAQGSTAQGSTAQESTAQPTPTAHNAL</sequence>
<protein>
    <submittedName>
        <fullName evidence="2">Uncharacterized protein</fullName>
    </submittedName>
</protein>
<name>A0AAJ0FQ65_9HYPO</name>
<dbReference type="EMBL" id="JASWJB010000254">
    <property type="protein sequence ID" value="KAK2592647.1"/>
    <property type="molecule type" value="Genomic_DNA"/>
</dbReference>
<evidence type="ECO:0000313" key="2">
    <source>
        <dbReference type="EMBL" id="KAK2592647.1"/>
    </source>
</evidence>
<dbReference type="Proteomes" id="UP001251528">
    <property type="component" value="Unassembled WGS sequence"/>
</dbReference>
<evidence type="ECO:0000313" key="3">
    <source>
        <dbReference type="Proteomes" id="UP001251528"/>
    </source>
</evidence>